<reference evidence="1" key="1">
    <citation type="submission" date="2019-08" db="EMBL/GenBank/DDBJ databases">
        <authorList>
            <person name="Kucharzyk K."/>
            <person name="Murdoch R.W."/>
            <person name="Higgins S."/>
            <person name="Loffler F."/>
        </authorList>
    </citation>
    <scope>NUCLEOTIDE SEQUENCE</scope>
</reference>
<dbReference type="EMBL" id="VSSQ01057378">
    <property type="protein sequence ID" value="MPN11177.1"/>
    <property type="molecule type" value="Genomic_DNA"/>
</dbReference>
<sequence>MERIANSEQPIRYTEKLNQLIDDAYSEGTISAKIETGVYYIISKNLDDIPAELKKIDLKNPYIVFLNMIKNNQDWVSYIPYPLSIYNKEHLIDFIIGTLGIVVIIDLYDIKRIASRLDLKYEETTDRNMPLQFYLFGEDKTQAIGFFGLSGHYLMRVFLEMYSLEWLIRNSLAMWKEKAEITSTKEN</sequence>
<dbReference type="AlphaFoldDB" id="A0A645FA93"/>
<evidence type="ECO:0000313" key="1">
    <source>
        <dbReference type="EMBL" id="MPN11177.1"/>
    </source>
</evidence>
<name>A0A645FA93_9ZZZZ</name>
<accession>A0A645FA93</accession>
<proteinExistence type="predicted"/>
<gene>
    <name evidence="1" type="ORF">SDC9_158478</name>
</gene>
<organism evidence="1">
    <name type="scientific">bioreactor metagenome</name>
    <dbReference type="NCBI Taxonomy" id="1076179"/>
    <lineage>
        <taxon>unclassified sequences</taxon>
        <taxon>metagenomes</taxon>
        <taxon>ecological metagenomes</taxon>
    </lineage>
</organism>
<protein>
    <submittedName>
        <fullName evidence="1">Uncharacterized protein</fullName>
    </submittedName>
</protein>
<comment type="caution">
    <text evidence="1">The sequence shown here is derived from an EMBL/GenBank/DDBJ whole genome shotgun (WGS) entry which is preliminary data.</text>
</comment>